<sequence length="75" mass="8085">MSLGSSSSAQRVGRLRLGMRTGLPLVPCPKCGEEILELTSGPGSKVPGAIFFKCRLHERDANADLFNCSLPVQQR</sequence>
<dbReference type="OrthoDB" id="716014at2759"/>
<dbReference type="AlphaFoldDB" id="A0A811P1U4"/>
<keyword evidence="2" id="KW-1185">Reference proteome</keyword>
<gene>
    <name evidence="1" type="ORF">NCGR_LOCUS22211</name>
</gene>
<name>A0A811P1U4_9POAL</name>
<proteinExistence type="predicted"/>
<reference evidence="1" key="1">
    <citation type="submission" date="2020-10" db="EMBL/GenBank/DDBJ databases">
        <authorList>
            <person name="Han B."/>
            <person name="Lu T."/>
            <person name="Zhao Q."/>
            <person name="Huang X."/>
            <person name="Zhao Y."/>
        </authorList>
    </citation>
    <scope>NUCLEOTIDE SEQUENCE</scope>
</reference>
<dbReference type="EMBL" id="CAJGYO010000005">
    <property type="protein sequence ID" value="CAD6232549.1"/>
    <property type="molecule type" value="Genomic_DNA"/>
</dbReference>
<organism evidence="1 2">
    <name type="scientific">Miscanthus lutarioriparius</name>
    <dbReference type="NCBI Taxonomy" id="422564"/>
    <lineage>
        <taxon>Eukaryota</taxon>
        <taxon>Viridiplantae</taxon>
        <taxon>Streptophyta</taxon>
        <taxon>Embryophyta</taxon>
        <taxon>Tracheophyta</taxon>
        <taxon>Spermatophyta</taxon>
        <taxon>Magnoliopsida</taxon>
        <taxon>Liliopsida</taxon>
        <taxon>Poales</taxon>
        <taxon>Poaceae</taxon>
        <taxon>PACMAD clade</taxon>
        <taxon>Panicoideae</taxon>
        <taxon>Andropogonodae</taxon>
        <taxon>Andropogoneae</taxon>
        <taxon>Saccharinae</taxon>
        <taxon>Miscanthus</taxon>
    </lineage>
</organism>
<protein>
    <submittedName>
        <fullName evidence="1">Uncharacterized protein</fullName>
    </submittedName>
</protein>
<dbReference type="Proteomes" id="UP000604825">
    <property type="component" value="Unassembled WGS sequence"/>
</dbReference>
<evidence type="ECO:0000313" key="2">
    <source>
        <dbReference type="Proteomes" id="UP000604825"/>
    </source>
</evidence>
<evidence type="ECO:0000313" key="1">
    <source>
        <dbReference type="EMBL" id="CAD6232549.1"/>
    </source>
</evidence>
<comment type="caution">
    <text evidence="1">The sequence shown here is derived from an EMBL/GenBank/DDBJ whole genome shotgun (WGS) entry which is preliminary data.</text>
</comment>
<accession>A0A811P1U4</accession>